<evidence type="ECO:0000313" key="1">
    <source>
        <dbReference type="EMBL" id="MDJ1182444.1"/>
    </source>
</evidence>
<gene>
    <name evidence="1" type="ORF">PMH09_04485</name>
</gene>
<comment type="caution">
    <text evidence="1">The sequence shown here is derived from an EMBL/GenBank/DDBJ whole genome shotgun (WGS) entry which is preliminary data.</text>
</comment>
<organism evidence="1 2">
    <name type="scientific">Roseofilum casamattae BLCC-M143</name>
    <dbReference type="NCBI Taxonomy" id="3022442"/>
    <lineage>
        <taxon>Bacteria</taxon>
        <taxon>Bacillati</taxon>
        <taxon>Cyanobacteriota</taxon>
        <taxon>Cyanophyceae</taxon>
        <taxon>Desertifilales</taxon>
        <taxon>Desertifilaceae</taxon>
        <taxon>Roseofilum</taxon>
        <taxon>Roseofilum casamattae</taxon>
    </lineage>
</organism>
<keyword evidence="2" id="KW-1185">Reference proteome</keyword>
<evidence type="ECO:0000313" key="2">
    <source>
        <dbReference type="Proteomes" id="UP001232992"/>
    </source>
</evidence>
<accession>A0ABT7BTD7</accession>
<dbReference type="EMBL" id="JAQOSQ010000003">
    <property type="protein sequence ID" value="MDJ1182444.1"/>
    <property type="molecule type" value="Genomic_DNA"/>
</dbReference>
<dbReference type="RefSeq" id="WP_283757096.1">
    <property type="nucleotide sequence ID" value="NZ_JAQOSQ010000003.1"/>
</dbReference>
<dbReference type="Proteomes" id="UP001232992">
    <property type="component" value="Unassembled WGS sequence"/>
</dbReference>
<proteinExistence type="predicted"/>
<name>A0ABT7BTD7_9CYAN</name>
<sequence>MAFKLPINENTQYNSDDKTAETLFIISPERRSGLILCHDYYAEFLGPGAAIVPYEQCHELVFIDSPVLIPASDRKAHDRAYRIRLSWIRWLQKITRSSPCPFYRTQNLLWSLEVFFGVETIKELTDEVLARLIGVFPATVRQVRQCRQWHWPSRSKVVSYWEPVHFDRAFEVHRLKYLQSNLTSPSSVRAI</sequence>
<protein>
    <submittedName>
        <fullName evidence="1">Uncharacterized protein</fullName>
    </submittedName>
</protein>
<reference evidence="1 2" key="1">
    <citation type="submission" date="2023-01" db="EMBL/GenBank/DDBJ databases">
        <title>Novel diversity within Roseofilum (Cyanobacteria; Desertifilaceae) from marine benthic mats with descriptions of four novel species.</title>
        <authorList>
            <person name="Wang Y."/>
            <person name="Berthold D.E."/>
            <person name="Hu J."/>
            <person name="Lefler F.W."/>
            <person name="Laughinghouse H.D. IV."/>
        </authorList>
    </citation>
    <scope>NUCLEOTIDE SEQUENCE [LARGE SCALE GENOMIC DNA]</scope>
    <source>
        <strain evidence="1 2">BLCC-M143</strain>
    </source>
</reference>